<evidence type="ECO:0000313" key="2">
    <source>
        <dbReference type="Proteomes" id="UP000184040"/>
    </source>
</evidence>
<gene>
    <name evidence="1" type="ORF">SAMN04488012_101224</name>
</gene>
<reference evidence="1 2" key="1">
    <citation type="submission" date="2016-11" db="EMBL/GenBank/DDBJ databases">
        <authorList>
            <person name="Jaros S."/>
            <person name="Januszkiewicz K."/>
            <person name="Wedrychowicz H."/>
        </authorList>
    </citation>
    <scope>NUCLEOTIDE SEQUENCE [LARGE SCALE GENOMIC DNA]</scope>
    <source>
        <strain evidence="1 2">DSM 26892</strain>
    </source>
</reference>
<sequence length="191" mass="21216">MEITRDPPLRRDWDALTVDAPFVQGWAYGAAAERLGATVHRLRIGNASCLGVTQVIERGIGPLCLLWLPGGIHWLRGADTPRALKTIRLAWPGAVFVLSPDAGRALRQGSQRAVLDLSGDLRAGLRKKWRNRLTCAGRAGLSVTREPGCPDWLLGRDAEMRRRRGFRALPHRWLAKLERVSPGTVESWIAF</sequence>
<name>A0A1M6ARM8_9RHOB</name>
<dbReference type="AlphaFoldDB" id="A0A1M6ARM8"/>
<dbReference type="Proteomes" id="UP000184040">
    <property type="component" value="Unassembled WGS sequence"/>
</dbReference>
<dbReference type="RefSeq" id="WP_073125807.1">
    <property type="nucleotide sequence ID" value="NZ_FQZA01000001.1"/>
</dbReference>
<dbReference type="EMBL" id="FQZA01000001">
    <property type="protein sequence ID" value="SHI38988.1"/>
    <property type="molecule type" value="Genomic_DNA"/>
</dbReference>
<evidence type="ECO:0000313" key="1">
    <source>
        <dbReference type="EMBL" id="SHI38988.1"/>
    </source>
</evidence>
<keyword evidence="2" id="KW-1185">Reference proteome</keyword>
<protein>
    <submittedName>
        <fullName evidence="1">Uncharacterized protein</fullName>
    </submittedName>
</protein>
<organism evidence="1 2">
    <name type="scientific">Palleronia salina</name>
    <dbReference type="NCBI Taxonomy" id="313368"/>
    <lineage>
        <taxon>Bacteria</taxon>
        <taxon>Pseudomonadati</taxon>
        <taxon>Pseudomonadota</taxon>
        <taxon>Alphaproteobacteria</taxon>
        <taxon>Rhodobacterales</taxon>
        <taxon>Roseobacteraceae</taxon>
        <taxon>Palleronia</taxon>
    </lineage>
</organism>
<proteinExistence type="predicted"/>
<dbReference type="STRING" id="313368.SAMN04488012_101224"/>
<accession>A0A1M6ARM8</accession>